<dbReference type="CDD" id="cd01174">
    <property type="entry name" value="ribokinase"/>
    <property type="match status" value="1"/>
</dbReference>
<dbReference type="GO" id="GO:0005829">
    <property type="term" value="C:cytosol"/>
    <property type="evidence" value="ECO:0007669"/>
    <property type="project" value="TreeGrafter"/>
</dbReference>
<dbReference type="UniPathway" id="UPA00916">
    <property type="reaction ID" value="UER00889"/>
</dbReference>
<keyword evidence="1 9" id="KW-0808">Transferase</keyword>
<evidence type="ECO:0000256" key="7">
    <source>
        <dbReference type="ARBA" id="ARBA00022958"/>
    </source>
</evidence>
<dbReference type="GO" id="GO:0019303">
    <property type="term" value="P:D-ribose catabolic process"/>
    <property type="evidence" value="ECO:0007669"/>
    <property type="project" value="UniProtKB-UniRule"/>
</dbReference>
<evidence type="ECO:0000256" key="8">
    <source>
        <dbReference type="ARBA" id="ARBA00023277"/>
    </source>
</evidence>
<accession>A0A495XRJ8</accession>
<dbReference type="Pfam" id="PF00294">
    <property type="entry name" value="PfkB"/>
    <property type="match status" value="1"/>
</dbReference>
<evidence type="ECO:0000256" key="6">
    <source>
        <dbReference type="ARBA" id="ARBA00022842"/>
    </source>
</evidence>
<comment type="subunit">
    <text evidence="9">Homodimer.</text>
</comment>
<gene>
    <name evidence="9" type="primary">rbsK</name>
    <name evidence="12" type="ORF">DFJ68_0114</name>
</gene>
<dbReference type="InterPro" id="IPR002139">
    <property type="entry name" value="Ribo/fructo_kinase"/>
</dbReference>
<comment type="function">
    <text evidence="9">Catalyzes the phosphorylation of ribose at O-5 in a reaction requiring ATP and magnesium. The resulting D-ribose-5-phosphate can then be used either for sythesis of nucleotides, histidine, and tryptophan, or as a component of the pentose phosphate pathway.</text>
</comment>
<dbReference type="PANTHER" id="PTHR10584:SF166">
    <property type="entry name" value="RIBOKINASE"/>
    <property type="match status" value="1"/>
</dbReference>
<dbReference type="EC" id="2.7.1.15" evidence="9"/>
<keyword evidence="4 9" id="KW-0418">Kinase</keyword>
<evidence type="ECO:0000313" key="13">
    <source>
        <dbReference type="Proteomes" id="UP000278440"/>
    </source>
</evidence>
<dbReference type="HAMAP" id="MF_01987">
    <property type="entry name" value="Ribokinase"/>
    <property type="match status" value="1"/>
</dbReference>
<dbReference type="SUPFAM" id="SSF53613">
    <property type="entry name" value="Ribokinase-like"/>
    <property type="match status" value="1"/>
</dbReference>
<feature type="active site" description="Proton acceptor" evidence="9">
    <location>
        <position position="246"/>
    </location>
</feature>
<evidence type="ECO:0000256" key="1">
    <source>
        <dbReference type="ARBA" id="ARBA00022679"/>
    </source>
</evidence>
<comment type="activity regulation">
    <text evidence="9">Activated by a monovalent cation that binds near, but not in, the active site. The most likely occupant of the site in vivo is potassium. Ion binding induces a conformational change that may alter substrate affinity.</text>
</comment>
<comment type="subcellular location">
    <subcellularLocation>
        <location evidence="9">Cytoplasm</location>
    </subcellularLocation>
</comment>
<dbReference type="PRINTS" id="PR00990">
    <property type="entry name" value="RIBOKINASE"/>
</dbReference>
<dbReference type="GO" id="GO:0005524">
    <property type="term" value="F:ATP binding"/>
    <property type="evidence" value="ECO:0007669"/>
    <property type="project" value="UniProtKB-UniRule"/>
</dbReference>
<dbReference type="InterPro" id="IPR029056">
    <property type="entry name" value="Ribokinase-like"/>
</dbReference>
<feature type="binding site" evidence="9">
    <location>
        <position position="183"/>
    </location>
    <ligand>
        <name>ATP</name>
        <dbReference type="ChEBI" id="CHEBI:30616"/>
    </ligand>
</feature>
<keyword evidence="9" id="KW-0963">Cytoplasm</keyword>
<keyword evidence="13" id="KW-1185">Reference proteome</keyword>
<evidence type="ECO:0000313" key="12">
    <source>
        <dbReference type="EMBL" id="RKT76717.1"/>
    </source>
</evidence>
<feature type="binding site" evidence="9">
    <location>
        <position position="279"/>
    </location>
    <ligand>
        <name>K(+)</name>
        <dbReference type="ChEBI" id="CHEBI:29103"/>
    </ligand>
</feature>
<feature type="binding site" evidence="9">
    <location>
        <position position="240"/>
    </location>
    <ligand>
        <name>K(+)</name>
        <dbReference type="ChEBI" id="CHEBI:29103"/>
    </ligand>
</feature>
<dbReference type="GO" id="GO:0004747">
    <property type="term" value="F:ribokinase activity"/>
    <property type="evidence" value="ECO:0007669"/>
    <property type="project" value="UniProtKB-UniRule"/>
</dbReference>
<feature type="binding site" evidence="9">
    <location>
        <begin position="40"/>
        <end position="44"/>
    </location>
    <ligand>
        <name>substrate</name>
    </ligand>
</feature>
<keyword evidence="3 9" id="KW-0547">Nucleotide-binding</keyword>
<feature type="binding site" evidence="9">
    <location>
        <position position="246"/>
    </location>
    <ligand>
        <name>substrate</name>
    </ligand>
</feature>
<feature type="binding site" evidence="9">
    <location>
        <begin position="213"/>
        <end position="218"/>
    </location>
    <ligand>
        <name>ATP</name>
        <dbReference type="ChEBI" id="CHEBI:30616"/>
    </ligand>
</feature>
<dbReference type="EMBL" id="RBXT01000001">
    <property type="protein sequence ID" value="RKT76717.1"/>
    <property type="molecule type" value="Genomic_DNA"/>
</dbReference>
<keyword evidence="2 9" id="KW-0479">Metal-binding</keyword>
<organism evidence="12 13">
    <name type="scientific">Terracoccus luteus</name>
    <dbReference type="NCBI Taxonomy" id="53356"/>
    <lineage>
        <taxon>Bacteria</taxon>
        <taxon>Bacillati</taxon>
        <taxon>Actinomycetota</taxon>
        <taxon>Actinomycetes</taxon>
        <taxon>Micrococcales</taxon>
        <taxon>Intrasporangiaceae</taxon>
        <taxon>Terracoccus</taxon>
    </lineage>
</organism>
<dbReference type="Proteomes" id="UP000278440">
    <property type="component" value="Unassembled WGS sequence"/>
</dbReference>
<evidence type="ECO:0000256" key="5">
    <source>
        <dbReference type="ARBA" id="ARBA00022840"/>
    </source>
</evidence>
<evidence type="ECO:0000256" key="9">
    <source>
        <dbReference type="HAMAP-Rule" id="MF_01987"/>
    </source>
</evidence>
<dbReference type="OrthoDB" id="9775849at2"/>
<protein>
    <recommendedName>
        <fullName evidence="9">Ribokinase</fullName>
        <shortName evidence="9">RK</shortName>
        <ecNumber evidence="9">2.7.1.15</ecNumber>
    </recommendedName>
</protein>
<comment type="caution">
    <text evidence="12">The sequence shown here is derived from an EMBL/GenBank/DDBJ whole genome shotgun (WGS) entry which is preliminary data.</text>
</comment>
<reference evidence="12 13" key="1">
    <citation type="submission" date="2018-10" db="EMBL/GenBank/DDBJ databases">
        <title>Sequencing the genomes of 1000 actinobacteria strains.</title>
        <authorList>
            <person name="Klenk H.-P."/>
        </authorList>
    </citation>
    <scope>NUCLEOTIDE SEQUENCE [LARGE SCALE GENOMIC DNA]</scope>
    <source>
        <strain evidence="12 13">DSM 44267</strain>
    </source>
</reference>
<comment type="similarity">
    <text evidence="9">Belongs to the carbohydrate kinase PfkB family. Ribokinase subfamily.</text>
</comment>
<evidence type="ECO:0000256" key="4">
    <source>
        <dbReference type="ARBA" id="ARBA00022777"/>
    </source>
</evidence>
<dbReference type="RefSeq" id="WP_121030148.1">
    <property type="nucleotide sequence ID" value="NZ_RBXT01000001.1"/>
</dbReference>
<feature type="binding site" evidence="9">
    <location>
        <begin position="12"/>
        <end position="14"/>
    </location>
    <ligand>
        <name>substrate</name>
    </ligand>
</feature>
<name>A0A495XRJ8_9MICO</name>
<comment type="caution">
    <text evidence="9">Lacks conserved residue(s) required for the propagation of feature annotation.</text>
</comment>
<keyword evidence="5 9" id="KW-0067">ATP-binding</keyword>
<feature type="binding site" evidence="9">
    <location>
        <position position="242"/>
    </location>
    <ligand>
        <name>K(+)</name>
        <dbReference type="ChEBI" id="CHEBI:29103"/>
    </ligand>
</feature>
<keyword evidence="6 9" id="KW-0460">Magnesium</keyword>
<dbReference type="AlphaFoldDB" id="A0A495XRJ8"/>
<comment type="cofactor">
    <cofactor evidence="9">
        <name>Mg(2+)</name>
        <dbReference type="ChEBI" id="CHEBI:18420"/>
    </cofactor>
    <text evidence="9">Requires a divalent cation, most likely magnesium in vivo, as an electrophilic catalyst to aid phosphoryl group transfer. It is the chelate of the metal and the nucleotide that is the actual substrate.</text>
</comment>
<comment type="pathway">
    <text evidence="9">Carbohydrate metabolism; D-ribose degradation; D-ribose 5-phosphate from beta-D-ribopyranose: step 2/2.</text>
</comment>
<evidence type="ECO:0000256" key="10">
    <source>
        <dbReference type="SAM" id="MobiDB-lite"/>
    </source>
</evidence>
<feature type="binding site" evidence="9">
    <location>
        <position position="276"/>
    </location>
    <ligand>
        <name>K(+)</name>
        <dbReference type="ChEBI" id="CHEBI:29103"/>
    </ligand>
</feature>
<dbReference type="Gene3D" id="3.40.1190.20">
    <property type="match status" value="1"/>
</dbReference>
<dbReference type="InterPro" id="IPR011877">
    <property type="entry name" value="Ribokinase"/>
</dbReference>
<proteinExistence type="inferred from homology"/>
<evidence type="ECO:0000256" key="2">
    <source>
        <dbReference type="ARBA" id="ARBA00022723"/>
    </source>
</evidence>
<evidence type="ECO:0000256" key="3">
    <source>
        <dbReference type="ARBA" id="ARBA00022741"/>
    </source>
</evidence>
<dbReference type="InterPro" id="IPR011611">
    <property type="entry name" value="PfkB_dom"/>
</dbReference>
<feature type="region of interest" description="Disordered" evidence="10">
    <location>
        <begin position="279"/>
        <end position="306"/>
    </location>
</feature>
<feature type="binding site" evidence="9">
    <location>
        <position position="281"/>
    </location>
    <ligand>
        <name>K(+)</name>
        <dbReference type="ChEBI" id="CHEBI:29103"/>
    </ligand>
</feature>
<feature type="binding site" evidence="9">
    <location>
        <position position="140"/>
    </location>
    <ligand>
        <name>substrate</name>
    </ligand>
</feature>
<dbReference type="GO" id="GO:0046872">
    <property type="term" value="F:metal ion binding"/>
    <property type="evidence" value="ECO:0007669"/>
    <property type="project" value="UniProtKB-KW"/>
</dbReference>
<feature type="domain" description="Carbohydrate kinase PfkB" evidence="11">
    <location>
        <begin position="5"/>
        <end position="288"/>
    </location>
</feature>
<keyword evidence="8 9" id="KW-0119">Carbohydrate metabolism</keyword>
<keyword evidence="7 9" id="KW-0630">Potassium</keyword>
<sequence>MSGTVVVVGSINVDVSVTVEALPRPGETLMAGSVRRSGGGKGANQAVAAARAGGACTLMVGCVGDDGDGADMRRSLTASGVDVRAVTTSLDEPTGTALITVDAAAENTIVVAAGANGVVRLDDVAREALAGADVVLAQLEIPQTVVLEAARARREGALLLLNAAPWAPLLPELLAEVDVLVVNEHEARGLTGHDDVDEAVETLLADVPAVLVTLGAAGSRLQRRGEDAVTVTTPRVTAVDTTGAGDTFCGVLGAALAAGEPERVALQRASAAASIAVERRGAQDAVPTADETTRRHDDTYGGPTGG</sequence>
<dbReference type="PANTHER" id="PTHR10584">
    <property type="entry name" value="SUGAR KINASE"/>
    <property type="match status" value="1"/>
</dbReference>
<feature type="binding site" evidence="9">
    <location>
        <begin position="245"/>
        <end position="246"/>
    </location>
    <ligand>
        <name>ATP</name>
        <dbReference type="ChEBI" id="CHEBI:30616"/>
    </ligand>
</feature>
<evidence type="ECO:0000259" key="11">
    <source>
        <dbReference type="Pfam" id="PF00294"/>
    </source>
</evidence>
<comment type="catalytic activity">
    <reaction evidence="9">
        <text>D-ribose + ATP = D-ribose 5-phosphate + ADP + H(+)</text>
        <dbReference type="Rhea" id="RHEA:13697"/>
        <dbReference type="ChEBI" id="CHEBI:15378"/>
        <dbReference type="ChEBI" id="CHEBI:30616"/>
        <dbReference type="ChEBI" id="CHEBI:47013"/>
        <dbReference type="ChEBI" id="CHEBI:78346"/>
        <dbReference type="ChEBI" id="CHEBI:456216"/>
        <dbReference type="EC" id="2.7.1.15"/>
    </reaction>
</comment>